<comment type="similarity">
    <text evidence="4">Belongs to the metallo-beta-lactamase superfamily. Class-B beta-lactamase family.</text>
</comment>
<keyword evidence="10 14" id="KW-0378">Hydrolase</keyword>
<keyword evidence="12" id="KW-0046">Antibiotic resistance</keyword>
<evidence type="ECO:0000256" key="4">
    <source>
        <dbReference type="ARBA" id="ARBA00005250"/>
    </source>
</evidence>
<dbReference type="Gene3D" id="3.60.15.10">
    <property type="entry name" value="Ribonuclease Z/Hydroxyacylglutathione hydrolase-like"/>
    <property type="match status" value="1"/>
</dbReference>
<evidence type="ECO:0000256" key="5">
    <source>
        <dbReference type="ARBA" id="ARBA00011245"/>
    </source>
</evidence>
<comment type="cofactor">
    <cofactor evidence="2">
        <name>Zn(2+)</name>
        <dbReference type="ChEBI" id="CHEBI:29105"/>
    </cofactor>
</comment>
<dbReference type="NCBIfam" id="NF033088">
    <property type="entry name" value="bla_subclass_B1"/>
    <property type="match status" value="1"/>
</dbReference>
<comment type="subunit">
    <text evidence="5">Monomer.</text>
</comment>
<dbReference type="AlphaFoldDB" id="G8QZI6"/>
<sequence length="241" mass="27391">MNYAKHILLLVLFTLCFSAYSQKVNISPNLYLEKLTEHVYVHTSLTKLAEWGKFPSNGLIYINGSKAWLLDTPMDDSLTIKLIDHLEQEMQLKIIGFIPNHFHDDCTAGMDILKEHNIPSYCFYKTSKLHTEEPYCNFVFHSDTTFLLDDSPIQTFYPGEAHSPDNIVCYLPNEKVLFGGCMVKSADSKTLGNLSDANLENWPQAINNVIDKYPNLKSVIPGHGKIGETNLLQHTLDLLRK</sequence>
<evidence type="ECO:0000256" key="2">
    <source>
        <dbReference type="ARBA" id="ARBA00001947"/>
    </source>
</evidence>
<keyword evidence="11" id="KW-0862">Zinc</keyword>
<protein>
    <recommendedName>
        <fullName evidence="6">beta-lactamase</fullName>
        <ecNumber evidence="6">3.5.2.6</ecNumber>
    </recommendedName>
</protein>
<dbReference type="SUPFAM" id="SSF56281">
    <property type="entry name" value="Metallo-hydrolase/oxidoreductase"/>
    <property type="match status" value="1"/>
</dbReference>
<evidence type="ECO:0000256" key="1">
    <source>
        <dbReference type="ARBA" id="ARBA00001526"/>
    </source>
</evidence>
<dbReference type="Pfam" id="PF00753">
    <property type="entry name" value="Lactamase_B"/>
    <property type="match status" value="1"/>
</dbReference>
<dbReference type="EMBL" id="CP003156">
    <property type="protein sequence ID" value="AEV33639.1"/>
    <property type="molecule type" value="Genomic_DNA"/>
</dbReference>
<dbReference type="GO" id="GO:0008270">
    <property type="term" value="F:zinc ion binding"/>
    <property type="evidence" value="ECO:0007669"/>
    <property type="project" value="InterPro"/>
</dbReference>
<evidence type="ECO:0000256" key="11">
    <source>
        <dbReference type="ARBA" id="ARBA00022833"/>
    </source>
</evidence>
<dbReference type="InterPro" id="IPR036866">
    <property type="entry name" value="RibonucZ/Hydroxyglut_hydro"/>
</dbReference>
<evidence type="ECO:0000256" key="8">
    <source>
        <dbReference type="ARBA" id="ARBA00022729"/>
    </source>
</evidence>
<dbReference type="eggNOG" id="COG0491">
    <property type="taxonomic scope" value="Bacteria"/>
</dbReference>
<dbReference type="HOGENOM" id="CLU_068048_0_0_10"/>
<dbReference type="Proteomes" id="UP000005631">
    <property type="component" value="Chromosome"/>
</dbReference>
<dbReference type="GO" id="GO:0017001">
    <property type="term" value="P:antibiotic catabolic process"/>
    <property type="evidence" value="ECO:0007669"/>
    <property type="project" value="InterPro"/>
</dbReference>
<dbReference type="InterPro" id="IPR001018">
    <property type="entry name" value="Beta-lactamase_class-B_CS"/>
</dbReference>
<dbReference type="OrthoDB" id="9769598at2"/>
<evidence type="ECO:0000256" key="10">
    <source>
        <dbReference type="ARBA" id="ARBA00022801"/>
    </source>
</evidence>
<dbReference type="GO" id="GO:0008800">
    <property type="term" value="F:beta-lactamase activity"/>
    <property type="evidence" value="ECO:0007669"/>
    <property type="project" value="InterPro"/>
</dbReference>
<comment type="catalytic activity">
    <reaction evidence="1">
        <text>a beta-lactam + H2O = a substituted beta-amino acid</text>
        <dbReference type="Rhea" id="RHEA:20401"/>
        <dbReference type="ChEBI" id="CHEBI:15377"/>
        <dbReference type="ChEBI" id="CHEBI:35627"/>
        <dbReference type="ChEBI" id="CHEBI:140347"/>
        <dbReference type="EC" id="3.5.2.6"/>
    </reaction>
</comment>
<evidence type="ECO:0000313" key="15">
    <source>
        <dbReference type="Proteomes" id="UP000005631"/>
    </source>
</evidence>
<reference evidence="14 15" key="1">
    <citation type="journal article" date="2012" name="Stand. Genomic Sci.">
        <title>Genome sequence of the orange-pigmented seawater bacterium Owenweeksia hongkongensis type strain (UST20020801(T)).</title>
        <authorList>
            <person name="Riedel T."/>
            <person name="Held B."/>
            <person name="Nolan M."/>
            <person name="Lucas S."/>
            <person name="Lapidus A."/>
            <person name="Tice H."/>
            <person name="Del Rio T.G."/>
            <person name="Cheng J.F."/>
            <person name="Han C."/>
            <person name="Tapia R."/>
            <person name="Goodwin L.A."/>
            <person name="Pitluck S."/>
            <person name="Liolios K."/>
            <person name="Mavromatis K."/>
            <person name="Pagani I."/>
            <person name="Ivanova N."/>
            <person name="Mikhailova N."/>
            <person name="Pati A."/>
            <person name="Chen A."/>
            <person name="Palaniappan K."/>
            <person name="Rohde M."/>
            <person name="Tindall B.J."/>
            <person name="Detter J.C."/>
            <person name="Goker M."/>
            <person name="Woyke T."/>
            <person name="Bristow J."/>
            <person name="Eisen J.A."/>
            <person name="Markowitz V."/>
            <person name="Hugenholtz P."/>
            <person name="Klenk H.P."/>
            <person name="Kyrpides N.C."/>
        </authorList>
    </citation>
    <scope>NUCLEOTIDE SEQUENCE</scope>
    <source>
        <strain evidence="15">DSM 17368 / JCM 12287 / NRRL B-23963</strain>
    </source>
</reference>
<evidence type="ECO:0000256" key="6">
    <source>
        <dbReference type="ARBA" id="ARBA00012865"/>
    </source>
</evidence>
<accession>G8QZI6</accession>
<feature type="domain" description="Metallo-beta-lactamase" evidence="13">
    <location>
        <begin position="55"/>
        <end position="223"/>
    </location>
</feature>
<dbReference type="PROSITE" id="PS00744">
    <property type="entry name" value="BETA_LACTAMASE_B_2"/>
    <property type="match status" value="1"/>
</dbReference>
<dbReference type="KEGG" id="oho:Oweho_2675"/>
<dbReference type="SMART" id="SM00849">
    <property type="entry name" value="Lactamase_B"/>
    <property type="match status" value="1"/>
</dbReference>
<keyword evidence="8" id="KW-0732">Signal</keyword>
<keyword evidence="7" id="KW-0479">Metal-binding</keyword>
<name>G8QZI6_OWEHD</name>
<dbReference type="InterPro" id="IPR001279">
    <property type="entry name" value="Metallo-B-lactamas"/>
</dbReference>
<evidence type="ECO:0000256" key="3">
    <source>
        <dbReference type="ARBA" id="ARBA00004418"/>
    </source>
</evidence>
<organism evidence="14 15">
    <name type="scientific">Owenweeksia hongkongensis (strain DSM 17368 / CIP 108786 / JCM 12287 / NRRL B-23963 / UST20020801)</name>
    <dbReference type="NCBI Taxonomy" id="926562"/>
    <lineage>
        <taxon>Bacteria</taxon>
        <taxon>Pseudomonadati</taxon>
        <taxon>Bacteroidota</taxon>
        <taxon>Flavobacteriia</taxon>
        <taxon>Flavobacteriales</taxon>
        <taxon>Owenweeksiaceae</taxon>
        <taxon>Owenweeksia</taxon>
    </lineage>
</organism>
<keyword evidence="15" id="KW-1185">Reference proteome</keyword>
<gene>
    <name evidence="14" type="ordered locus">Oweho_2675</name>
</gene>
<dbReference type="InterPro" id="IPR058199">
    <property type="entry name" value="BlaB//VIM/IMP-1"/>
</dbReference>
<evidence type="ECO:0000256" key="7">
    <source>
        <dbReference type="ARBA" id="ARBA00022723"/>
    </source>
</evidence>
<evidence type="ECO:0000256" key="9">
    <source>
        <dbReference type="ARBA" id="ARBA00022764"/>
    </source>
</evidence>
<dbReference type="EC" id="3.5.2.6" evidence="6"/>
<evidence type="ECO:0000259" key="13">
    <source>
        <dbReference type="SMART" id="SM00849"/>
    </source>
</evidence>
<dbReference type="STRING" id="926562.Oweho_2675"/>
<proteinExistence type="inferred from homology"/>
<evidence type="ECO:0000313" key="14">
    <source>
        <dbReference type="EMBL" id="AEV33639.1"/>
    </source>
</evidence>
<evidence type="ECO:0000256" key="12">
    <source>
        <dbReference type="ARBA" id="ARBA00023251"/>
    </source>
</evidence>
<comment type="subcellular location">
    <subcellularLocation>
        <location evidence="3">Periplasm</location>
    </subcellularLocation>
</comment>
<keyword evidence="9" id="KW-0574">Periplasm</keyword>
<dbReference type="RefSeq" id="WP_014202988.1">
    <property type="nucleotide sequence ID" value="NC_016599.1"/>
</dbReference>